<accession>A0A085VF00</accession>
<feature type="chain" id="PRO_5001798713" evidence="1">
    <location>
        <begin position="23"/>
        <end position="138"/>
    </location>
</feature>
<feature type="signal peptide" evidence="1">
    <location>
        <begin position="1"/>
        <end position="22"/>
    </location>
</feature>
<dbReference type="EMBL" id="JPQT01000063">
    <property type="protein sequence ID" value="KFE54013.1"/>
    <property type="molecule type" value="Genomic_DNA"/>
</dbReference>
<dbReference type="AlphaFoldDB" id="A0A085VF00"/>
<sequence length="138" mass="15445">MKGFVGFSAFLVFSVFSMQASAHDINYFYRITAQTDLANLKGCDLDAEYKSYYSALKKGLEVTPNVNHAKIPQFMKDLDKAVAMEYNLSGYKRYDENEAKGVSPNPSQVVRESCPDGVKNALENEAEIKELISNAKVR</sequence>
<gene>
    <name evidence="2" type="ORF">IV02_04505</name>
</gene>
<protein>
    <submittedName>
        <fullName evidence="2">Uncharacterized protein</fullName>
    </submittedName>
</protein>
<proteinExistence type="predicted"/>
<evidence type="ECO:0000313" key="2">
    <source>
        <dbReference type="EMBL" id="KFE54013.1"/>
    </source>
</evidence>
<reference evidence="2 3" key="1">
    <citation type="submission" date="2014-07" db="EMBL/GenBank/DDBJ databases">
        <title>Draft Genome Sequences of Environmental Pseudomonas syringae strains.</title>
        <authorList>
            <person name="Baltrus D.A."/>
            <person name="Berge O."/>
            <person name="Morris C."/>
        </authorList>
    </citation>
    <scope>NUCLEOTIDE SEQUENCE [LARGE SCALE GENOMIC DNA]</scope>
    <source>
        <strain evidence="2 3">CEB003</strain>
    </source>
</reference>
<organism evidence="2 3">
    <name type="scientific">Pseudomonas syringae</name>
    <dbReference type="NCBI Taxonomy" id="317"/>
    <lineage>
        <taxon>Bacteria</taxon>
        <taxon>Pseudomonadati</taxon>
        <taxon>Pseudomonadota</taxon>
        <taxon>Gammaproteobacteria</taxon>
        <taxon>Pseudomonadales</taxon>
        <taxon>Pseudomonadaceae</taxon>
        <taxon>Pseudomonas</taxon>
    </lineage>
</organism>
<dbReference type="RefSeq" id="WP_047572470.1">
    <property type="nucleotide sequence ID" value="NZ_JPQT01000063.1"/>
</dbReference>
<keyword evidence="1" id="KW-0732">Signal</keyword>
<evidence type="ECO:0000313" key="3">
    <source>
        <dbReference type="Proteomes" id="UP000028643"/>
    </source>
</evidence>
<evidence type="ECO:0000256" key="1">
    <source>
        <dbReference type="SAM" id="SignalP"/>
    </source>
</evidence>
<dbReference type="PATRIC" id="fig|317.174.peg.916"/>
<comment type="caution">
    <text evidence="2">The sequence shown here is derived from an EMBL/GenBank/DDBJ whole genome shotgun (WGS) entry which is preliminary data.</text>
</comment>
<dbReference type="Proteomes" id="UP000028643">
    <property type="component" value="Unassembled WGS sequence"/>
</dbReference>
<name>A0A085VF00_PSESX</name>